<dbReference type="EMBL" id="OZ034834">
    <property type="protein sequence ID" value="CAL1675907.1"/>
    <property type="molecule type" value="Genomic_DNA"/>
</dbReference>
<protein>
    <submittedName>
        <fullName evidence="2">Uncharacterized protein</fullName>
    </submittedName>
</protein>
<keyword evidence="3" id="KW-1185">Reference proteome</keyword>
<name>A0AAV2N762_9HYME</name>
<accession>A0AAV2N762</accession>
<dbReference type="AlphaFoldDB" id="A0AAV2N762"/>
<reference evidence="2" key="1">
    <citation type="submission" date="2024-04" db="EMBL/GenBank/DDBJ databases">
        <authorList>
            <consortium name="Molecular Ecology Group"/>
        </authorList>
    </citation>
    <scope>NUCLEOTIDE SEQUENCE</scope>
</reference>
<evidence type="ECO:0000313" key="2">
    <source>
        <dbReference type="EMBL" id="CAL1675907.1"/>
    </source>
</evidence>
<organism evidence="2 3">
    <name type="scientific">Lasius platythorax</name>
    <dbReference type="NCBI Taxonomy" id="488582"/>
    <lineage>
        <taxon>Eukaryota</taxon>
        <taxon>Metazoa</taxon>
        <taxon>Ecdysozoa</taxon>
        <taxon>Arthropoda</taxon>
        <taxon>Hexapoda</taxon>
        <taxon>Insecta</taxon>
        <taxon>Pterygota</taxon>
        <taxon>Neoptera</taxon>
        <taxon>Endopterygota</taxon>
        <taxon>Hymenoptera</taxon>
        <taxon>Apocrita</taxon>
        <taxon>Aculeata</taxon>
        <taxon>Formicoidea</taxon>
        <taxon>Formicidae</taxon>
        <taxon>Formicinae</taxon>
        <taxon>Lasius</taxon>
        <taxon>Lasius</taxon>
    </lineage>
</organism>
<feature type="compositionally biased region" description="Basic and acidic residues" evidence="1">
    <location>
        <begin position="1"/>
        <end position="13"/>
    </location>
</feature>
<proteinExistence type="predicted"/>
<dbReference type="Proteomes" id="UP001497644">
    <property type="component" value="Chromosome 11"/>
</dbReference>
<evidence type="ECO:0000313" key="3">
    <source>
        <dbReference type="Proteomes" id="UP001497644"/>
    </source>
</evidence>
<evidence type="ECO:0000256" key="1">
    <source>
        <dbReference type="SAM" id="MobiDB-lite"/>
    </source>
</evidence>
<sequence length="79" mass="8887">MLRRQFSLDRPDDPVSIIPEQSQPQRSAPRLYKQNSAGAANDLERIEEVPNHPATPKPPLQNYRHAASVSLSVESLTLR</sequence>
<gene>
    <name evidence="2" type="ORF">LPLAT_LOCUS2197</name>
</gene>
<feature type="region of interest" description="Disordered" evidence="1">
    <location>
        <begin position="1"/>
        <end position="41"/>
    </location>
</feature>